<name>A0A0D8XQP3_DICVI</name>
<sequence>MFRCAMLCVLIGAMGKNGQAPLSLLILDNLSEGSITNIVTNYQVLSLMIRSSAHYYPCPMNKLFVLKRTAEILLCHLELQAKIASNRVSMLTGPVEAVLERQLGS</sequence>
<keyword evidence="2" id="KW-1185">Reference proteome</keyword>
<reference evidence="2" key="2">
    <citation type="journal article" date="2016" name="Sci. Rep.">
        <title>Dictyocaulus viviparus genome, variome and transcriptome elucidate lungworm biology and support future intervention.</title>
        <authorList>
            <person name="McNulty S.N."/>
            <person name="Strube C."/>
            <person name="Rosa B.A."/>
            <person name="Martin J.C."/>
            <person name="Tyagi R."/>
            <person name="Choi Y.J."/>
            <person name="Wang Q."/>
            <person name="Hallsworth Pepin K."/>
            <person name="Zhang X."/>
            <person name="Ozersky P."/>
            <person name="Wilson R.K."/>
            <person name="Sternberg P.W."/>
            <person name="Gasser R.B."/>
            <person name="Mitreva M."/>
        </authorList>
    </citation>
    <scope>NUCLEOTIDE SEQUENCE [LARGE SCALE GENOMIC DNA]</scope>
    <source>
        <strain evidence="2">HannoverDv2000</strain>
    </source>
</reference>
<reference evidence="1 2" key="1">
    <citation type="submission" date="2013-11" db="EMBL/GenBank/DDBJ databases">
        <title>Draft genome of the bovine lungworm Dictyocaulus viviparus.</title>
        <authorList>
            <person name="Mitreva M."/>
        </authorList>
    </citation>
    <scope>NUCLEOTIDE SEQUENCE [LARGE SCALE GENOMIC DNA]</scope>
    <source>
        <strain evidence="1 2">HannoverDv2000</strain>
    </source>
</reference>
<proteinExistence type="predicted"/>
<organism evidence="1 2">
    <name type="scientific">Dictyocaulus viviparus</name>
    <name type="common">Bovine lungworm</name>
    <dbReference type="NCBI Taxonomy" id="29172"/>
    <lineage>
        <taxon>Eukaryota</taxon>
        <taxon>Metazoa</taxon>
        <taxon>Ecdysozoa</taxon>
        <taxon>Nematoda</taxon>
        <taxon>Chromadorea</taxon>
        <taxon>Rhabditida</taxon>
        <taxon>Rhabditina</taxon>
        <taxon>Rhabditomorpha</taxon>
        <taxon>Strongyloidea</taxon>
        <taxon>Metastrongylidae</taxon>
        <taxon>Dictyocaulus</taxon>
    </lineage>
</organism>
<dbReference type="OrthoDB" id="5985669at2759"/>
<gene>
    <name evidence="1" type="ORF">DICVIV_07809</name>
</gene>
<evidence type="ECO:0000313" key="2">
    <source>
        <dbReference type="Proteomes" id="UP000053766"/>
    </source>
</evidence>
<dbReference type="EMBL" id="KN716368">
    <property type="protein sequence ID" value="KJH46119.1"/>
    <property type="molecule type" value="Genomic_DNA"/>
</dbReference>
<dbReference type="STRING" id="29172.A0A0D8XQP3"/>
<evidence type="ECO:0000313" key="1">
    <source>
        <dbReference type="EMBL" id="KJH46119.1"/>
    </source>
</evidence>
<dbReference type="Proteomes" id="UP000053766">
    <property type="component" value="Unassembled WGS sequence"/>
</dbReference>
<accession>A0A0D8XQP3</accession>
<protein>
    <submittedName>
        <fullName evidence="1">Uncharacterized protein</fullName>
    </submittedName>
</protein>
<dbReference type="AlphaFoldDB" id="A0A0D8XQP3"/>